<evidence type="ECO:0000256" key="7">
    <source>
        <dbReference type="ARBA" id="ARBA00022967"/>
    </source>
</evidence>
<organism evidence="14">
    <name type="scientific">Mychonastes homosphaera</name>
    <name type="common">Green alga</name>
    <name type="synonym">Chlorella homosphaera</name>
    <dbReference type="NCBI Taxonomy" id="31300"/>
    <lineage>
        <taxon>Eukaryota</taxon>
        <taxon>Viridiplantae</taxon>
        <taxon>Chlorophyta</taxon>
        <taxon>core chlorophytes</taxon>
        <taxon>Chlorophyceae</taxon>
        <taxon>CS clade</taxon>
        <taxon>Sphaeropleales</taxon>
        <taxon>Mychonastaceae</taxon>
        <taxon>Mychonastes</taxon>
    </lineage>
</organism>
<proteinExistence type="inferred from homology"/>
<dbReference type="Pfam" id="PF00361">
    <property type="entry name" value="Proton_antipo_M"/>
    <property type="match status" value="1"/>
</dbReference>
<evidence type="ECO:0000256" key="3">
    <source>
        <dbReference type="ARBA" id="ARBA00009025"/>
    </source>
</evidence>
<dbReference type="AlphaFoldDB" id="A0A076VI41"/>
<dbReference type="GO" id="GO:0042773">
    <property type="term" value="P:ATP synthesis coupled electron transport"/>
    <property type="evidence" value="ECO:0007669"/>
    <property type="project" value="InterPro"/>
</dbReference>
<dbReference type="GO" id="GO:0015990">
    <property type="term" value="P:electron transport coupled proton transport"/>
    <property type="evidence" value="ECO:0007669"/>
    <property type="project" value="TreeGrafter"/>
</dbReference>
<feature type="transmembrane region" description="Helical" evidence="12">
    <location>
        <begin position="260"/>
        <end position="281"/>
    </location>
</feature>
<comment type="function">
    <text evidence="1">Core subunit of the mitochondrial membrane respiratory chain NADH dehydrogenase (Complex I) that is believed to belong to the minimal assembly required for catalysis. Complex I functions in the transfer of electrons from NADH to the respiratory chain. The immediate electron acceptor for the enzyme is believed to be ubiquinone.</text>
</comment>
<comment type="catalytic activity">
    <reaction evidence="12">
        <text>a ubiquinone + NADH + 5 H(+)(in) = a ubiquinol + NAD(+) + 4 H(+)(out)</text>
        <dbReference type="Rhea" id="RHEA:29091"/>
        <dbReference type="Rhea" id="RHEA-COMP:9565"/>
        <dbReference type="Rhea" id="RHEA-COMP:9566"/>
        <dbReference type="ChEBI" id="CHEBI:15378"/>
        <dbReference type="ChEBI" id="CHEBI:16389"/>
        <dbReference type="ChEBI" id="CHEBI:17976"/>
        <dbReference type="ChEBI" id="CHEBI:57540"/>
        <dbReference type="ChEBI" id="CHEBI:57945"/>
        <dbReference type="EC" id="7.1.1.2"/>
    </reaction>
</comment>
<keyword evidence="12" id="KW-0813">Transport</keyword>
<name>A0A076VI41_MYCHS</name>
<feature type="transmembrane region" description="Helical" evidence="12">
    <location>
        <begin position="156"/>
        <end position="175"/>
    </location>
</feature>
<comment type="similarity">
    <text evidence="3 12">Belongs to the complex I subunit 4 family.</text>
</comment>
<dbReference type="PRINTS" id="PR01437">
    <property type="entry name" value="NUOXDRDTASE4"/>
</dbReference>
<reference evidence="14" key="1">
    <citation type="journal article" date="2014" name="Genome Biol. Evol.">
        <title>Gene arrangement convergence, diverse intron content, and genetic code modifications in mitochondrial genomes of Sphaeropleales (Chlorophyta).</title>
        <authorList>
            <person name="Fucikova K."/>
            <person name="Lewis P.O."/>
            <person name="Gonzalez-Halphen D."/>
            <person name="Lewis L.A."/>
        </authorList>
    </citation>
    <scope>NUCLEOTIDE SEQUENCE</scope>
    <source>
        <strain evidence="14">CAUP H6502</strain>
    </source>
</reference>
<evidence type="ECO:0000256" key="6">
    <source>
        <dbReference type="ARBA" id="ARBA00022692"/>
    </source>
</evidence>
<feature type="transmembrane region" description="Helical" evidence="12">
    <location>
        <begin position="28"/>
        <end position="45"/>
    </location>
</feature>
<feature type="domain" description="NADH:quinone oxidoreductase/Mrp antiporter transmembrane" evidence="13">
    <location>
        <begin position="154"/>
        <end position="436"/>
    </location>
</feature>
<feature type="transmembrane region" description="Helical" evidence="12">
    <location>
        <begin position="427"/>
        <end position="450"/>
    </location>
</feature>
<gene>
    <name evidence="14" type="primary">nad4</name>
    <name evidence="14" type="ORF">EN17_g04</name>
</gene>
<keyword evidence="7" id="KW-1278">Translocase</keyword>
<dbReference type="InterPro" id="IPR003918">
    <property type="entry name" value="NADH_UbQ_OxRdtase"/>
</dbReference>
<dbReference type="GO" id="GO:0031966">
    <property type="term" value="C:mitochondrial membrane"/>
    <property type="evidence" value="ECO:0007669"/>
    <property type="project" value="UniProtKB-SubCell"/>
</dbReference>
<evidence type="ECO:0000256" key="9">
    <source>
        <dbReference type="ARBA" id="ARBA00023027"/>
    </source>
</evidence>
<feature type="transmembrane region" description="Helical" evidence="12">
    <location>
        <begin position="349"/>
        <end position="371"/>
    </location>
</feature>
<dbReference type="InterPro" id="IPR010227">
    <property type="entry name" value="NADH_Q_OxRdtase_chainM/4"/>
</dbReference>
<sequence>MMPQVIMSSVALAALVQLLPLKGLLAWVLLLPLLAGFLILLLPAHSVGAHRVLALTATVATLLLSLRLWAGFEAWAVEPFQQIVGFTAEWSGLVWIRLEFGLDGLNLWMVLLTALLMPLAVLCSWITQQAHSQAFMALLLVLETALLAAFTCLDILGFYVLYESALLPMFLLIGLGGSRPRKVRAAYLLVLYTLVGSLAMLPCILLMMSQAGTTSLELLLHEEWQPARQLVLWWGLFLAFAVKVPMMPVHLWLPEAHVEASTAGSVLLAGVLLKLGTYGFLRFQLPLFPDACVYYGPFVITLSLLGIVYASLTTLRQVDLKKIVAYSSVAHMNVVVLAVFALSDLGAQAAAFLMLAHGVASPAMFLGVGTLYDRTHTKALKYLGGAATAMPLWSMMFFIFSLANMALPMTPNFIAEFLCLCSIFAHNGWALFGACLGVILSAVYTLWAYARVVHGMPKPQFFKALTDLNRRETWTFIPLLLILIWWGIKPGLVLDQLSAGLWYWSQVNFGSLGVDSWVLEVNQAIIQ</sequence>
<dbReference type="GO" id="GO:0003954">
    <property type="term" value="F:NADH dehydrogenase activity"/>
    <property type="evidence" value="ECO:0007669"/>
    <property type="project" value="TreeGrafter"/>
</dbReference>
<feature type="transmembrane region" description="Helical" evidence="12">
    <location>
        <begin position="383"/>
        <end position="407"/>
    </location>
</feature>
<dbReference type="RefSeq" id="YP_009054656.1">
    <property type="nucleotide sequence ID" value="NC_024760.1"/>
</dbReference>
<keyword evidence="9 12" id="KW-0520">NAD</keyword>
<evidence type="ECO:0000256" key="12">
    <source>
        <dbReference type="RuleBase" id="RU003297"/>
    </source>
</evidence>
<evidence type="ECO:0000256" key="5">
    <source>
        <dbReference type="ARBA" id="ARBA00021006"/>
    </source>
</evidence>
<dbReference type="PANTHER" id="PTHR43507">
    <property type="entry name" value="NADH-UBIQUINONE OXIDOREDUCTASE CHAIN 4"/>
    <property type="match status" value="1"/>
</dbReference>
<evidence type="ECO:0000256" key="1">
    <source>
        <dbReference type="ARBA" id="ARBA00003257"/>
    </source>
</evidence>
<feature type="transmembrane region" description="Helical" evidence="12">
    <location>
        <begin position="134"/>
        <end position="150"/>
    </location>
</feature>
<keyword evidence="6 12" id="KW-0812">Transmembrane</keyword>
<feature type="transmembrane region" description="Helical" evidence="12">
    <location>
        <begin position="471"/>
        <end position="488"/>
    </location>
</feature>
<dbReference type="EMBL" id="KJ806270">
    <property type="protein sequence ID" value="AIK29144.1"/>
    <property type="molecule type" value="Genomic_DNA"/>
</dbReference>
<evidence type="ECO:0000256" key="10">
    <source>
        <dbReference type="ARBA" id="ARBA00023075"/>
    </source>
</evidence>
<geneLocation type="mitochondrion" evidence="14"/>
<accession>A0A076VI41</accession>
<dbReference type="GO" id="GO:0048039">
    <property type="term" value="F:ubiquinone binding"/>
    <property type="evidence" value="ECO:0007669"/>
    <property type="project" value="TreeGrafter"/>
</dbReference>
<feature type="transmembrane region" description="Helical" evidence="12">
    <location>
        <begin position="293"/>
        <end position="312"/>
    </location>
</feature>
<feature type="transmembrane region" description="Helical" evidence="12">
    <location>
        <begin position="324"/>
        <end position="343"/>
    </location>
</feature>
<dbReference type="GO" id="GO:0008137">
    <property type="term" value="F:NADH dehydrogenase (ubiquinone) activity"/>
    <property type="evidence" value="ECO:0007669"/>
    <property type="project" value="UniProtKB-UniRule"/>
</dbReference>
<dbReference type="GeneID" id="20160228"/>
<comment type="function">
    <text evidence="12">Core subunit of the mitochondrial membrane respiratory chain NADH dehydrogenase (Complex I) which catalyzes electron transfer from NADH through the respiratory chain, using ubiquinone as an electron acceptor. Essential for the catalytic activity and assembly of complex I.</text>
</comment>
<keyword evidence="12" id="KW-0679">Respiratory chain</keyword>
<feature type="transmembrane region" description="Helical" evidence="12">
    <location>
        <begin position="187"/>
        <end position="211"/>
    </location>
</feature>
<feature type="transmembrane region" description="Helical" evidence="12">
    <location>
        <begin position="231"/>
        <end position="253"/>
    </location>
</feature>
<protein>
    <recommendedName>
        <fullName evidence="5 12">NADH-ubiquinone oxidoreductase chain 4</fullName>
        <ecNumber evidence="4 12">7.1.1.2</ecNumber>
    </recommendedName>
</protein>
<evidence type="ECO:0000256" key="8">
    <source>
        <dbReference type="ARBA" id="ARBA00022989"/>
    </source>
</evidence>
<keyword evidence="10 12" id="KW-0830">Ubiquinone</keyword>
<evidence type="ECO:0000259" key="13">
    <source>
        <dbReference type="Pfam" id="PF00361"/>
    </source>
</evidence>
<comment type="subcellular location">
    <subcellularLocation>
        <location evidence="2">Membrane</location>
        <topology evidence="2">Multi-pass membrane protein</topology>
    </subcellularLocation>
    <subcellularLocation>
        <location evidence="12">Mitochondrion membrane</location>
        <topology evidence="12">Multi-pass membrane protein</topology>
    </subcellularLocation>
</comment>
<dbReference type="EC" id="7.1.1.2" evidence="4 12"/>
<dbReference type="NCBIfam" id="TIGR01972">
    <property type="entry name" value="NDH_I_M"/>
    <property type="match status" value="1"/>
</dbReference>
<dbReference type="PANTHER" id="PTHR43507:SF1">
    <property type="entry name" value="NADH-UBIQUINONE OXIDOREDUCTASE CHAIN 4"/>
    <property type="match status" value="1"/>
</dbReference>
<evidence type="ECO:0000256" key="2">
    <source>
        <dbReference type="ARBA" id="ARBA00004141"/>
    </source>
</evidence>
<evidence type="ECO:0000256" key="11">
    <source>
        <dbReference type="ARBA" id="ARBA00023136"/>
    </source>
</evidence>
<evidence type="ECO:0000256" key="4">
    <source>
        <dbReference type="ARBA" id="ARBA00012944"/>
    </source>
</evidence>
<dbReference type="InterPro" id="IPR001750">
    <property type="entry name" value="ND/Mrp_TM"/>
</dbReference>
<keyword evidence="8 12" id="KW-1133">Transmembrane helix</keyword>
<keyword evidence="12 14" id="KW-0496">Mitochondrion</keyword>
<evidence type="ECO:0000313" key="14">
    <source>
        <dbReference type="EMBL" id="AIK29144.1"/>
    </source>
</evidence>
<feature type="transmembrane region" description="Helical" evidence="12">
    <location>
        <begin position="52"/>
        <end position="70"/>
    </location>
</feature>
<keyword evidence="12" id="KW-0249">Electron transport</keyword>
<feature type="transmembrane region" description="Helical" evidence="12">
    <location>
        <begin position="107"/>
        <end position="127"/>
    </location>
</feature>
<keyword evidence="11 12" id="KW-0472">Membrane</keyword>